<protein>
    <submittedName>
        <fullName evidence="3">Uncharacterized protein</fullName>
    </submittedName>
</protein>
<evidence type="ECO:0000313" key="7">
    <source>
        <dbReference type="Proteomes" id="UP000443000"/>
    </source>
</evidence>
<sequence length="100" mass="11132">MFIVGIKHAFTHSSDKKYTLKLSEQPSIGLIRALEFVNVNHRKVYEMTTSGNKSDHSSDKATDKKGAHSDDKKTTHGAHDKDKAHDTGKKTDDKSHTGKK</sequence>
<evidence type="ECO:0000256" key="1">
    <source>
        <dbReference type="SAM" id="MobiDB-lite"/>
    </source>
</evidence>
<evidence type="ECO:0000313" key="3">
    <source>
        <dbReference type="EMBL" id="MQT81824.1"/>
    </source>
</evidence>
<dbReference type="AlphaFoldDB" id="A0A6A7YY33"/>
<dbReference type="EMBL" id="WIVW01000099">
    <property type="protein sequence ID" value="MQU29639.1"/>
    <property type="molecule type" value="Genomic_DNA"/>
</dbReference>
<organism evidence="3">
    <name type="scientific">Pseudomonas helleri</name>
    <dbReference type="NCBI Taxonomy" id="1608996"/>
    <lineage>
        <taxon>Bacteria</taxon>
        <taxon>Pseudomonadati</taxon>
        <taxon>Pseudomonadota</taxon>
        <taxon>Gammaproteobacteria</taxon>
        <taxon>Pseudomonadales</taxon>
        <taxon>Pseudomonadaceae</taxon>
        <taxon>Pseudomonas</taxon>
    </lineage>
</organism>
<dbReference type="EMBL" id="WIWP01000117">
    <property type="protein sequence ID" value="MQT28774.1"/>
    <property type="molecule type" value="Genomic_DNA"/>
</dbReference>
<name>A0A6A7YY33_9PSED</name>
<evidence type="ECO:0000313" key="5">
    <source>
        <dbReference type="EMBL" id="MQU29639.1"/>
    </source>
</evidence>
<reference evidence="6 7" key="1">
    <citation type="submission" date="2019-10" db="EMBL/GenBank/DDBJ databases">
        <title>Evaluation of single-gene subtyping targets for Pseudomonas.</title>
        <authorList>
            <person name="Reichler S.J."/>
            <person name="Orsi R.H."/>
            <person name="Wiedmann M."/>
            <person name="Martin N.H."/>
            <person name="Murphy S.I."/>
        </authorList>
    </citation>
    <scope>NUCLEOTIDE SEQUENCE</scope>
    <source>
        <strain evidence="2 8">FSL R10-0802</strain>
        <strain evidence="4 7">FSL R10-1594</strain>
        <strain evidence="5 6">FSL R10-1984</strain>
        <strain evidence="3">FSL R10-2339</strain>
    </source>
</reference>
<dbReference type="Proteomes" id="UP000713985">
    <property type="component" value="Unassembled WGS sequence"/>
</dbReference>
<evidence type="ECO:0000313" key="4">
    <source>
        <dbReference type="EMBL" id="MQU19044.1"/>
    </source>
</evidence>
<dbReference type="OrthoDB" id="9928172at2"/>
<comment type="caution">
    <text evidence="3">The sequence shown here is derived from an EMBL/GenBank/DDBJ whole genome shotgun (WGS) entry which is preliminary data.</text>
</comment>
<proteinExistence type="predicted"/>
<gene>
    <name evidence="4" type="ORF">GHN41_21725</name>
    <name evidence="3" type="ORF">GHN86_17410</name>
    <name evidence="2" type="ORF">GHN94_23575</name>
    <name evidence="5" type="ORF">GHO29_24625</name>
</gene>
<feature type="region of interest" description="Disordered" evidence="1">
    <location>
        <begin position="47"/>
        <end position="100"/>
    </location>
</feature>
<dbReference type="Proteomes" id="UP000437970">
    <property type="component" value="Unassembled WGS sequence"/>
</dbReference>
<evidence type="ECO:0000313" key="6">
    <source>
        <dbReference type="Proteomes" id="UP000437970"/>
    </source>
</evidence>
<dbReference type="EMBL" id="WIWC01000033">
    <property type="protein sequence ID" value="MQT81824.1"/>
    <property type="molecule type" value="Genomic_DNA"/>
</dbReference>
<dbReference type="RefSeq" id="WP_153383231.1">
    <property type="nucleotide sequence ID" value="NZ_CAXAOS010000011.1"/>
</dbReference>
<feature type="compositionally biased region" description="Basic and acidic residues" evidence="1">
    <location>
        <begin position="53"/>
        <end position="100"/>
    </location>
</feature>
<evidence type="ECO:0000313" key="8">
    <source>
        <dbReference type="Proteomes" id="UP000713985"/>
    </source>
</evidence>
<evidence type="ECO:0000313" key="2">
    <source>
        <dbReference type="EMBL" id="MQT28774.1"/>
    </source>
</evidence>
<accession>A0A6A7YY33</accession>
<keyword evidence="8" id="KW-1185">Reference proteome</keyword>
<dbReference type="Proteomes" id="UP000443000">
    <property type="component" value="Unassembled WGS sequence"/>
</dbReference>
<dbReference type="EMBL" id="WIVT01000041">
    <property type="protein sequence ID" value="MQU19044.1"/>
    <property type="molecule type" value="Genomic_DNA"/>
</dbReference>